<evidence type="ECO:0000259" key="2">
    <source>
        <dbReference type="Pfam" id="PF25917"/>
    </source>
</evidence>
<reference evidence="4 5" key="1">
    <citation type="submission" date="2020-06" db="EMBL/GenBank/DDBJ databases">
        <authorList>
            <person name="De Coninck B."/>
            <person name="Ibrahim H."/>
        </authorList>
    </citation>
    <scope>NUCLEOTIDE SEQUENCE [LARGE SCALE GENOMIC DNA]</scope>
    <source>
        <strain evidence="4">Ag_rhizogenes_K599</strain>
    </source>
</reference>
<dbReference type="KEGG" id="aro:B0909_14415"/>
<sequence length="382" mass="40717">MWVKKTIKTGIVLAGCVVVVTALDTARGSVDANERLKGIVEAATMSPAGIPFELAASETARIAARRMAEKLSISGELQPVSRVVIRAREAGKILDMNVRDGQAVKAGDVLVRFETDDLQSALLQRQSDRDAAEAELTLAMQALTRTEQLAAKNIASAEQLDKAKSDVVVKTARVQSLSAQADIARLALRNAEIRAPFSGTVTRRLAEAGARVGADGELLTLVDTSVLEAKVLVATRDIPRVALGQTAELEIDGVSGQTVPSTVERISPVAEDGTRFVAVYLRLVNHDGRLWGGMFASGSILVREKNDALVVPAIALRKDETGYHVLKVLDGHLRRQTVALGSRWNDGSLIEVAAGLKDGETILTAPLPELQPDMAVTIDRAG</sequence>
<feature type="domain" description="Multidrug resistance protein MdtA-like barrel-sandwich hybrid" evidence="2">
    <location>
        <begin position="83"/>
        <end position="215"/>
    </location>
</feature>
<evidence type="ECO:0000313" key="5">
    <source>
        <dbReference type="Proteomes" id="UP000528185"/>
    </source>
</evidence>
<dbReference type="InterPro" id="IPR058625">
    <property type="entry name" value="MdtA-like_BSH"/>
</dbReference>
<dbReference type="GO" id="GO:0015562">
    <property type="term" value="F:efflux transmembrane transporter activity"/>
    <property type="evidence" value="ECO:0007669"/>
    <property type="project" value="TreeGrafter"/>
</dbReference>
<comment type="similarity">
    <text evidence="1">Belongs to the membrane fusion protein (MFP) (TC 8.A.1) family.</text>
</comment>
<accession>A0AAN2A878</accession>
<organism evidence="4 5">
    <name type="scientific">Rhizobium rhizogenes</name>
    <name type="common">Agrobacterium rhizogenes</name>
    <dbReference type="NCBI Taxonomy" id="359"/>
    <lineage>
        <taxon>Bacteria</taxon>
        <taxon>Pseudomonadati</taxon>
        <taxon>Pseudomonadota</taxon>
        <taxon>Alphaproteobacteria</taxon>
        <taxon>Hyphomicrobiales</taxon>
        <taxon>Rhizobiaceae</taxon>
        <taxon>Rhizobium/Agrobacterium group</taxon>
        <taxon>Rhizobium</taxon>
    </lineage>
</organism>
<dbReference type="Pfam" id="PF25954">
    <property type="entry name" value="Beta-barrel_RND_2"/>
    <property type="match status" value="1"/>
</dbReference>
<dbReference type="EMBL" id="CAICSX020000002">
    <property type="protein sequence ID" value="CAD0216475.1"/>
    <property type="molecule type" value="Genomic_DNA"/>
</dbReference>
<dbReference type="AlphaFoldDB" id="A0AAN2A878"/>
<dbReference type="InterPro" id="IPR006143">
    <property type="entry name" value="RND_pump_MFP"/>
</dbReference>
<dbReference type="Pfam" id="PF25917">
    <property type="entry name" value="BSH_RND"/>
    <property type="match status" value="1"/>
</dbReference>
<evidence type="ECO:0000259" key="3">
    <source>
        <dbReference type="Pfam" id="PF25954"/>
    </source>
</evidence>
<dbReference type="InterPro" id="IPR058792">
    <property type="entry name" value="Beta-barrel_RND_2"/>
</dbReference>
<gene>
    <name evidence="4" type="primary">mdtA_6</name>
    <name evidence="4" type="ORF">AGRHK599_LOCUS4738</name>
</gene>
<protein>
    <submittedName>
        <fullName evidence="4">Multidrug resistance protein MdtA</fullName>
    </submittedName>
</protein>
<dbReference type="RefSeq" id="WP_065116903.1">
    <property type="nucleotide sequence ID" value="NZ_CAICSX020000002.1"/>
</dbReference>
<evidence type="ECO:0000313" key="4">
    <source>
        <dbReference type="EMBL" id="CAD0216475.1"/>
    </source>
</evidence>
<evidence type="ECO:0000256" key="1">
    <source>
        <dbReference type="ARBA" id="ARBA00009477"/>
    </source>
</evidence>
<dbReference type="PANTHER" id="PTHR30469">
    <property type="entry name" value="MULTIDRUG RESISTANCE PROTEIN MDTA"/>
    <property type="match status" value="1"/>
</dbReference>
<dbReference type="PANTHER" id="PTHR30469:SF15">
    <property type="entry name" value="HLYD FAMILY OF SECRETION PROTEINS"/>
    <property type="match status" value="1"/>
</dbReference>
<comment type="caution">
    <text evidence="4">The sequence shown here is derived from an EMBL/GenBank/DDBJ whole genome shotgun (WGS) entry which is preliminary data.</text>
</comment>
<name>A0AAN2A878_RHIRH</name>
<dbReference type="NCBIfam" id="TIGR01730">
    <property type="entry name" value="RND_mfp"/>
    <property type="match status" value="1"/>
</dbReference>
<dbReference type="Proteomes" id="UP000528185">
    <property type="component" value="Unassembled WGS sequence"/>
</dbReference>
<dbReference type="SUPFAM" id="SSF111369">
    <property type="entry name" value="HlyD-like secretion proteins"/>
    <property type="match status" value="1"/>
</dbReference>
<dbReference type="Gene3D" id="2.40.30.170">
    <property type="match status" value="1"/>
</dbReference>
<dbReference type="Gene3D" id="2.40.420.20">
    <property type="match status" value="1"/>
</dbReference>
<feature type="domain" description="CusB-like beta-barrel" evidence="3">
    <location>
        <begin position="233"/>
        <end position="298"/>
    </location>
</feature>
<dbReference type="Gene3D" id="2.40.50.100">
    <property type="match status" value="1"/>
</dbReference>
<proteinExistence type="inferred from homology"/>
<dbReference type="GO" id="GO:1990281">
    <property type="term" value="C:efflux pump complex"/>
    <property type="evidence" value="ECO:0007669"/>
    <property type="project" value="TreeGrafter"/>
</dbReference>
<dbReference type="Gene3D" id="1.10.287.470">
    <property type="entry name" value="Helix hairpin bin"/>
    <property type="match status" value="1"/>
</dbReference>